<evidence type="ECO:0000313" key="1">
    <source>
        <dbReference type="EMBL" id="ETR70215.1"/>
    </source>
</evidence>
<dbReference type="AlphaFoldDB" id="A0A1V1P651"/>
<evidence type="ECO:0000313" key="2">
    <source>
        <dbReference type="Proteomes" id="UP000189670"/>
    </source>
</evidence>
<dbReference type="Proteomes" id="UP000189670">
    <property type="component" value="Unassembled WGS sequence"/>
</dbReference>
<organism evidence="1 2">
    <name type="scientific">Candidatus Magnetoglobus multicellularis str. Araruama</name>
    <dbReference type="NCBI Taxonomy" id="890399"/>
    <lineage>
        <taxon>Bacteria</taxon>
        <taxon>Pseudomonadati</taxon>
        <taxon>Thermodesulfobacteriota</taxon>
        <taxon>Desulfobacteria</taxon>
        <taxon>Desulfobacterales</taxon>
        <taxon>Desulfobacteraceae</taxon>
        <taxon>Candidatus Magnetoglobus</taxon>
    </lineage>
</organism>
<sequence>MSHIIVTETLARLYEEHGVLDKAKEVYSLLLEQNPDRDDFASKISDLDSRIQASDQQTPADYRKTLDQGFANDQEGMPLNAALDEFHEQKVQFDPALLDQIMVMTDYESLQQSAETDIQDLSDDTMANPGLMPGLSKTDSTSEMLPQMMNKWLDLLMMKRKLNQLQQLKQRVR</sequence>
<evidence type="ECO:0008006" key="3">
    <source>
        <dbReference type="Google" id="ProtNLM"/>
    </source>
</evidence>
<reference evidence="2" key="1">
    <citation type="submission" date="2012-11" db="EMBL/GenBank/DDBJ databases">
        <authorList>
            <person name="Lucero-Rivera Y.E."/>
            <person name="Tovar-Ramirez D."/>
        </authorList>
    </citation>
    <scope>NUCLEOTIDE SEQUENCE [LARGE SCALE GENOMIC DNA]</scope>
    <source>
        <strain evidence="2">Araruama</strain>
    </source>
</reference>
<proteinExistence type="predicted"/>
<accession>A0A1V1P651</accession>
<protein>
    <recommendedName>
        <fullName evidence="3">TPR repeat-containing protein</fullName>
    </recommendedName>
</protein>
<comment type="caution">
    <text evidence="1">The sequence shown here is derived from an EMBL/GenBank/DDBJ whole genome shotgun (WGS) entry which is preliminary data.</text>
</comment>
<gene>
    <name evidence="1" type="ORF">OMM_03399</name>
</gene>
<name>A0A1V1P651_9BACT</name>
<dbReference type="EMBL" id="ATBP01000464">
    <property type="protein sequence ID" value="ETR70215.1"/>
    <property type="molecule type" value="Genomic_DNA"/>
</dbReference>